<evidence type="ECO:0000313" key="2">
    <source>
        <dbReference type="Proteomes" id="UP000805193"/>
    </source>
</evidence>
<evidence type="ECO:0000313" key="1">
    <source>
        <dbReference type="EMBL" id="KAG0435196.1"/>
    </source>
</evidence>
<protein>
    <submittedName>
        <fullName evidence="1">Uncharacterized protein</fullName>
    </submittedName>
</protein>
<proteinExistence type="predicted"/>
<organism evidence="1 2">
    <name type="scientific">Ixodes persulcatus</name>
    <name type="common">Taiga tick</name>
    <dbReference type="NCBI Taxonomy" id="34615"/>
    <lineage>
        <taxon>Eukaryota</taxon>
        <taxon>Metazoa</taxon>
        <taxon>Ecdysozoa</taxon>
        <taxon>Arthropoda</taxon>
        <taxon>Chelicerata</taxon>
        <taxon>Arachnida</taxon>
        <taxon>Acari</taxon>
        <taxon>Parasitiformes</taxon>
        <taxon>Ixodida</taxon>
        <taxon>Ixodoidea</taxon>
        <taxon>Ixodidae</taxon>
        <taxon>Ixodinae</taxon>
        <taxon>Ixodes</taxon>
    </lineage>
</organism>
<keyword evidence="2" id="KW-1185">Reference proteome</keyword>
<reference evidence="1 2" key="1">
    <citation type="journal article" date="2020" name="Cell">
        <title>Large-Scale Comparative Analyses of Tick Genomes Elucidate Their Genetic Diversity and Vector Capacities.</title>
        <authorList>
            <consortium name="Tick Genome and Microbiome Consortium (TIGMIC)"/>
            <person name="Jia N."/>
            <person name="Wang J."/>
            <person name="Shi W."/>
            <person name="Du L."/>
            <person name="Sun Y."/>
            <person name="Zhan W."/>
            <person name="Jiang J.F."/>
            <person name="Wang Q."/>
            <person name="Zhang B."/>
            <person name="Ji P."/>
            <person name="Bell-Sakyi L."/>
            <person name="Cui X.M."/>
            <person name="Yuan T.T."/>
            <person name="Jiang B.G."/>
            <person name="Yang W.F."/>
            <person name="Lam T.T."/>
            <person name="Chang Q.C."/>
            <person name="Ding S.J."/>
            <person name="Wang X.J."/>
            <person name="Zhu J.G."/>
            <person name="Ruan X.D."/>
            <person name="Zhao L."/>
            <person name="Wei J.T."/>
            <person name="Ye R.Z."/>
            <person name="Que T.C."/>
            <person name="Du C.H."/>
            <person name="Zhou Y.H."/>
            <person name="Cheng J.X."/>
            <person name="Dai P.F."/>
            <person name="Guo W.B."/>
            <person name="Han X.H."/>
            <person name="Huang E.J."/>
            <person name="Li L.F."/>
            <person name="Wei W."/>
            <person name="Gao Y.C."/>
            <person name="Liu J.Z."/>
            <person name="Shao H.Z."/>
            <person name="Wang X."/>
            <person name="Wang C.C."/>
            <person name="Yang T.C."/>
            <person name="Huo Q.B."/>
            <person name="Li W."/>
            <person name="Chen H.Y."/>
            <person name="Chen S.E."/>
            <person name="Zhou L.G."/>
            <person name="Ni X.B."/>
            <person name="Tian J.H."/>
            <person name="Sheng Y."/>
            <person name="Liu T."/>
            <person name="Pan Y.S."/>
            <person name="Xia L.Y."/>
            <person name="Li J."/>
            <person name="Zhao F."/>
            <person name="Cao W.C."/>
        </authorList>
    </citation>
    <scope>NUCLEOTIDE SEQUENCE [LARGE SCALE GENOMIC DNA]</scope>
    <source>
        <strain evidence="1">Iper-2018</strain>
    </source>
</reference>
<name>A0AC60QNW5_IXOPE</name>
<dbReference type="Proteomes" id="UP000805193">
    <property type="component" value="Unassembled WGS sequence"/>
</dbReference>
<sequence length="536" mass="59044">MQDATDVGLDLITDPAFPTRIGTSVTRDTTPDLTFVKTDGGSREAEWRNTGQELGSDHYIVEVIVPLKVQGNTGIRKYRITDWDAFRTALPAVQQEISDIEQWAANVVETTAGATKELETDERINKMDSRLAHLIEAKQSIKASTSTENFMALGVHNTLDEIAEAQKTAHLERLTETRTGRQILRDLGLEPREGKQQNNAPIPDSINRKLRVFPIPRNVNPEHNKERRLARARALVDLHAREEGAVYVDAAEYRGSCDIYAAVLVGASTGATKTAASVRTRETHRAEEVAIALAVSDPGCTTVLCDSRTAVKNYAKGRVCSEAARTLRKAEDIGRKKAVVIKWFLAHMGSDVSERGNANHNETANAAARGLTNRAAANTADSECWSWYSAKDKMTSFNEIVKWYRLNRQSMPPPHTGLTRMEAVLYRQLQTGSLLTPVLAKHVCPSVFASDVCRLCAKERATAAHILWDCSVNPREASEKTTIPPQLEAASRSYDHETLLKAAQQVSAALERQRPSETEKKGGSTPRKGAAALSRK</sequence>
<gene>
    <name evidence="1" type="ORF">HPB47_018628</name>
</gene>
<accession>A0AC60QNW5</accession>
<comment type="caution">
    <text evidence="1">The sequence shown here is derived from an EMBL/GenBank/DDBJ whole genome shotgun (WGS) entry which is preliminary data.</text>
</comment>
<dbReference type="EMBL" id="JABSTQ010007822">
    <property type="protein sequence ID" value="KAG0435196.1"/>
    <property type="molecule type" value="Genomic_DNA"/>
</dbReference>